<dbReference type="PROSITE" id="PS50873">
    <property type="entry name" value="PEROXIDASE_4"/>
    <property type="match status" value="1"/>
</dbReference>
<accession>A0ABM4W382</accession>
<name>A0ABM4W382_COFAR</name>
<dbReference type="Proteomes" id="UP001652660">
    <property type="component" value="Chromosome 11c"/>
</dbReference>
<dbReference type="PRINTS" id="PR00458">
    <property type="entry name" value="PEROXIDASE"/>
</dbReference>
<keyword evidence="9" id="KW-1015">Disulfide bond</keyword>
<comment type="similarity">
    <text evidence="11">Belongs to the peroxidase family. Classical plant (class III) peroxidase subfamily.</text>
</comment>
<comment type="similarity">
    <text evidence="2">Belongs to the peroxidase family. Ascorbate peroxidase subfamily.</text>
</comment>
<evidence type="ECO:0000313" key="14">
    <source>
        <dbReference type="RefSeq" id="XP_071926237.1"/>
    </source>
</evidence>
<keyword evidence="11" id="KW-0732">Signal</keyword>
<dbReference type="PRINTS" id="PR00461">
    <property type="entry name" value="PLPEROXIDASE"/>
</dbReference>
<feature type="signal peptide" evidence="11">
    <location>
        <begin position="1"/>
        <end position="26"/>
    </location>
</feature>
<evidence type="ECO:0000256" key="9">
    <source>
        <dbReference type="ARBA" id="ARBA00023157"/>
    </source>
</evidence>
<keyword evidence="11" id="KW-0376">Hydrogen peroxide</keyword>
<dbReference type="GeneID" id="113716163"/>
<comment type="subcellular location">
    <subcellularLocation>
        <location evidence="11">Secreted</location>
    </subcellularLocation>
</comment>
<dbReference type="RefSeq" id="XP_071926237.1">
    <property type="nucleotide sequence ID" value="XM_072070136.1"/>
</dbReference>
<evidence type="ECO:0000256" key="4">
    <source>
        <dbReference type="ARBA" id="ARBA00022559"/>
    </source>
</evidence>
<keyword evidence="7 11" id="KW-0560">Oxidoreductase</keyword>
<dbReference type="InterPro" id="IPR033905">
    <property type="entry name" value="Secretory_peroxidase"/>
</dbReference>
<keyword evidence="8 11" id="KW-0408">Iron</keyword>
<reference evidence="14" key="1">
    <citation type="submission" date="2025-08" db="UniProtKB">
        <authorList>
            <consortium name="RefSeq"/>
        </authorList>
    </citation>
    <scope>IDENTIFICATION</scope>
    <source>
        <tissue evidence="14">Leaves</tissue>
    </source>
</reference>
<keyword evidence="13" id="KW-1185">Reference proteome</keyword>
<evidence type="ECO:0000256" key="7">
    <source>
        <dbReference type="ARBA" id="ARBA00023002"/>
    </source>
</evidence>
<evidence type="ECO:0000256" key="3">
    <source>
        <dbReference type="ARBA" id="ARBA00012313"/>
    </source>
</evidence>
<comment type="catalytic activity">
    <reaction evidence="1 11">
        <text>2 a phenolic donor + H2O2 = 2 a phenolic radical donor + 2 H2O</text>
        <dbReference type="Rhea" id="RHEA:56136"/>
        <dbReference type="ChEBI" id="CHEBI:15377"/>
        <dbReference type="ChEBI" id="CHEBI:16240"/>
        <dbReference type="ChEBI" id="CHEBI:139520"/>
        <dbReference type="ChEBI" id="CHEBI:139521"/>
        <dbReference type="EC" id="1.11.1.7"/>
    </reaction>
</comment>
<comment type="cofactor">
    <cofactor evidence="11">
        <name>Ca(2+)</name>
        <dbReference type="ChEBI" id="CHEBI:29108"/>
    </cofactor>
    <text evidence="11">Binds 2 calcium ions per subunit.</text>
</comment>
<dbReference type="CDD" id="cd00693">
    <property type="entry name" value="secretory_peroxidase"/>
    <property type="match status" value="1"/>
</dbReference>
<evidence type="ECO:0000256" key="6">
    <source>
        <dbReference type="ARBA" id="ARBA00022723"/>
    </source>
</evidence>
<dbReference type="InterPro" id="IPR000823">
    <property type="entry name" value="Peroxidase_pln"/>
</dbReference>
<dbReference type="InterPro" id="IPR019793">
    <property type="entry name" value="Peroxidases_heam-ligand_BS"/>
</dbReference>
<keyword evidence="11" id="KW-0964">Secreted</keyword>
<proteinExistence type="inferred from homology"/>
<comment type="cofactor">
    <cofactor evidence="11">
        <name>heme b</name>
        <dbReference type="ChEBI" id="CHEBI:60344"/>
    </cofactor>
    <text evidence="11">Binds 1 heme b (iron(II)-protoporphyrin IX) group per subunit.</text>
</comment>
<evidence type="ECO:0000313" key="13">
    <source>
        <dbReference type="Proteomes" id="UP001652660"/>
    </source>
</evidence>
<evidence type="ECO:0000256" key="10">
    <source>
        <dbReference type="ARBA" id="ARBA00023180"/>
    </source>
</evidence>
<dbReference type="Gene3D" id="1.10.420.10">
    <property type="entry name" value="Peroxidase, domain 2"/>
    <property type="match status" value="1"/>
</dbReference>
<dbReference type="PANTHER" id="PTHR31235">
    <property type="entry name" value="PEROXIDASE 25-RELATED"/>
    <property type="match status" value="1"/>
</dbReference>
<sequence>MENKMKASAFLLLLCVILGSFGICKAGGQIKEVVEKLCQNLGIVGKLGIGNEDHAKGLKMDYYEESCPQVEGIVRNITWSKVANNSTLAAKLLRIHYHDCFVRGCDASLLLDSTSNNTAEKEASPNRALTGYEVIDEIKSKLEKECPNTVSCADIVALVARDAVSYQFQRPIWKVPTGRKDGRVSLASEVLPSLPSPFADFPTLLQNFENHSLGINDLVTLSGAHTLGRTHCTLIAKRLYNFTGKGDTDPSLDSDYAETLKTICPVPINPATTLEMDPGSSLSFDSHYYMALNQNKTLFLSDSALLTNPQAAALAKDLQNFDDFLEHFKVSINKMGAIGVLTDGKGGEIRRTAELSILKSSWF</sequence>
<keyword evidence="6 11" id="KW-0479">Metal-binding</keyword>
<evidence type="ECO:0000259" key="12">
    <source>
        <dbReference type="PROSITE" id="PS50873"/>
    </source>
</evidence>
<dbReference type="EC" id="1.11.1.7" evidence="3 11"/>
<keyword evidence="11" id="KW-0106">Calcium</keyword>
<evidence type="ECO:0000256" key="5">
    <source>
        <dbReference type="ARBA" id="ARBA00022617"/>
    </source>
</evidence>
<dbReference type="PROSITE" id="PS00435">
    <property type="entry name" value="PEROXIDASE_1"/>
    <property type="match status" value="1"/>
</dbReference>
<evidence type="ECO:0000256" key="11">
    <source>
        <dbReference type="RuleBase" id="RU362060"/>
    </source>
</evidence>
<keyword evidence="5 11" id="KW-0349">Heme</keyword>
<dbReference type="InterPro" id="IPR002016">
    <property type="entry name" value="Haem_peroxidase"/>
</dbReference>
<comment type="function">
    <text evidence="11">Removal of H(2)O(2), oxidation of toxic reductants, biosynthesis and degradation of lignin, suberization, auxin catabolism, response to environmental stresses such as wounding, pathogen attack and oxidative stress.</text>
</comment>
<dbReference type="SUPFAM" id="SSF48113">
    <property type="entry name" value="Heme-dependent peroxidases"/>
    <property type="match status" value="1"/>
</dbReference>
<dbReference type="Pfam" id="PF00141">
    <property type="entry name" value="peroxidase"/>
    <property type="match status" value="1"/>
</dbReference>
<feature type="domain" description="Plant heme peroxidase family profile" evidence="12">
    <location>
        <begin position="57"/>
        <end position="357"/>
    </location>
</feature>
<organism evidence="13 14">
    <name type="scientific">Coffea arabica</name>
    <name type="common">Arabian coffee</name>
    <dbReference type="NCBI Taxonomy" id="13443"/>
    <lineage>
        <taxon>Eukaryota</taxon>
        <taxon>Viridiplantae</taxon>
        <taxon>Streptophyta</taxon>
        <taxon>Embryophyta</taxon>
        <taxon>Tracheophyta</taxon>
        <taxon>Spermatophyta</taxon>
        <taxon>Magnoliopsida</taxon>
        <taxon>eudicotyledons</taxon>
        <taxon>Gunneridae</taxon>
        <taxon>Pentapetalae</taxon>
        <taxon>asterids</taxon>
        <taxon>lamiids</taxon>
        <taxon>Gentianales</taxon>
        <taxon>Rubiaceae</taxon>
        <taxon>Ixoroideae</taxon>
        <taxon>Gardenieae complex</taxon>
        <taxon>Bertiereae - Coffeeae clade</taxon>
        <taxon>Coffeeae</taxon>
        <taxon>Coffea</taxon>
    </lineage>
</organism>
<evidence type="ECO:0000256" key="2">
    <source>
        <dbReference type="ARBA" id="ARBA00006873"/>
    </source>
</evidence>
<dbReference type="Gene3D" id="1.10.520.10">
    <property type="match status" value="1"/>
</dbReference>
<dbReference type="InterPro" id="IPR010255">
    <property type="entry name" value="Haem_peroxidase_sf"/>
</dbReference>
<evidence type="ECO:0000256" key="1">
    <source>
        <dbReference type="ARBA" id="ARBA00000189"/>
    </source>
</evidence>
<feature type="chain" id="PRO_5044976013" description="Peroxidase" evidence="11">
    <location>
        <begin position="27"/>
        <end position="363"/>
    </location>
</feature>
<keyword evidence="10" id="KW-0325">Glycoprotein</keyword>
<keyword evidence="4 11" id="KW-0575">Peroxidase</keyword>
<gene>
    <name evidence="14" type="primary">LOC113716163</name>
</gene>
<protein>
    <recommendedName>
        <fullName evidence="3 11">Peroxidase</fullName>
        <ecNumber evidence="3 11">1.11.1.7</ecNumber>
    </recommendedName>
</protein>
<evidence type="ECO:0000256" key="8">
    <source>
        <dbReference type="ARBA" id="ARBA00023004"/>
    </source>
</evidence>